<sequence length="215" mass="23333">MGMSGSRFPEYCGDLTGIRRPRFPLRLYITPSHPQHQTISPMELLFESPLEALVFRYSAAVIGYFCTCIALAAAALGLWRFRFLGSASKSPTVAAAAAAVASTDAAIAAYSSSSANSAPLKSFANASSPAILPCEENLSLSKGRFTAYFLADDGSCGSDMGVRWSKEQQFGGIDGVCDGRELDFLGWRWRGDLGWYRYQDRTTINGSVVRLWGGR</sequence>
<dbReference type="OrthoDB" id="1921290at2759"/>
<evidence type="ECO:0000256" key="1">
    <source>
        <dbReference type="SAM" id="Phobius"/>
    </source>
</evidence>
<dbReference type="Proteomes" id="UP000636800">
    <property type="component" value="Chromosome 1"/>
</dbReference>
<dbReference type="AlphaFoldDB" id="A0A835VG67"/>
<evidence type="ECO:0000313" key="3">
    <source>
        <dbReference type="Proteomes" id="UP000636800"/>
    </source>
</evidence>
<keyword evidence="3" id="KW-1185">Reference proteome</keyword>
<name>A0A835VG67_VANPL</name>
<organism evidence="2 3">
    <name type="scientific">Vanilla planifolia</name>
    <name type="common">Vanilla</name>
    <dbReference type="NCBI Taxonomy" id="51239"/>
    <lineage>
        <taxon>Eukaryota</taxon>
        <taxon>Viridiplantae</taxon>
        <taxon>Streptophyta</taxon>
        <taxon>Embryophyta</taxon>
        <taxon>Tracheophyta</taxon>
        <taxon>Spermatophyta</taxon>
        <taxon>Magnoliopsida</taxon>
        <taxon>Liliopsida</taxon>
        <taxon>Asparagales</taxon>
        <taxon>Orchidaceae</taxon>
        <taxon>Vanilloideae</taxon>
        <taxon>Vanilleae</taxon>
        <taxon>Vanilla</taxon>
    </lineage>
</organism>
<comment type="caution">
    <text evidence="2">The sequence shown here is derived from an EMBL/GenBank/DDBJ whole genome shotgun (WGS) entry which is preliminary data.</text>
</comment>
<protein>
    <submittedName>
        <fullName evidence="2">Uncharacterized protein</fullName>
    </submittedName>
</protein>
<proteinExistence type="predicted"/>
<dbReference type="PANTHER" id="PTHR36369:SF1">
    <property type="entry name" value="TRANSMEMBRANE PROTEIN"/>
    <property type="match status" value="1"/>
</dbReference>
<keyword evidence="1" id="KW-0812">Transmembrane</keyword>
<feature type="transmembrane region" description="Helical" evidence="1">
    <location>
        <begin position="54"/>
        <end position="79"/>
    </location>
</feature>
<reference evidence="2 3" key="1">
    <citation type="journal article" date="2020" name="Nat. Food">
        <title>A phased Vanilla planifolia genome enables genetic improvement of flavour and production.</title>
        <authorList>
            <person name="Hasing T."/>
            <person name="Tang H."/>
            <person name="Brym M."/>
            <person name="Khazi F."/>
            <person name="Huang T."/>
            <person name="Chambers A.H."/>
        </authorList>
    </citation>
    <scope>NUCLEOTIDE SEQUENCE [LARGE SCALE GENOMIC DNA]</scope>
    <source>
        <tissue evidence="2">Leaf</tissue>
    </source>
</reference>
<dbReference type="EMBL" id="JADCNL010000001">
    <property type="protein sequence ID" value="KAG0499479.1"/>
    <property type="molecule type" value="Genomic_DNA"/>
</dbReference>
<keyword evidence="1" id="KW-0472">Membrane</keyword>
<keyword evidence="1" id="KW-1133">Transmembrane helix</keyword>
<gene>
    <name evidence="2" type="ORF">HPP92_004170</name>
</gene>
<evidence type="ECO:0000313" key="2">
    <source>
        <dbReference type="EMBL" id="KAG0499479.1"/>
    </source>
</evidence>
<dbReference type="PANTHER" id="PTHR36369">
    <property type="entry name" value="TRANSMEMBRANE PROTEIN"/>
    <property type="match status" value="1"/>
</dbReference>
<accession>A0A835VG67</accession>